<dbReference type="PANTHER" id="PTHR11091:SF0">
    <property type="entry name" value="MALATE DEHYDROGENASE"/>
    <property type="match status" value="1"/>
</dbReference>
<dbReference type="Pfam" id="PF02615">
    <property type="entry name" value="Ldh_2"/>
    <property type="match status" value="2"/>
</dbReference>
<dbReference type="InterPro" id="IPR043144">
    <property type="entry name" value="Mal/L-sulf/L-lact_DH-like_ah"/>
</dbReference>
<dbReference type="InterPro" id="IPR043143">
    <property type="entry name" value="Mal/L-sulf/L-lact_DH-like_NADP"/>
</dbReference>
<evidence type="ECO:0000256" key="1">
    <source>
        <dbReference type="ARBA" id="ARBA00006056"/>
    </source>
</evidence>
<dbReference type="AlphaFoldDB" id="A0A167SL56"/>
<evidence type="ECO:0000313" key="3">
    <source>
        <dbReference type="EMBL" id="OAA59724.1"/>
    </source>
</evidence>
<dbReference type="Gene3D" id="3.30.1370.60">
    <property type="entry name" value="Hypothetical oxidoreductase yiak, domain 2"/>
    <property type="match status" value="2"/>
</dbReference>
<dbReference type="OrthoDB" id="7881616at2759"/>
<dbReference type="STRING" id="1081102.A0A167SL56"/>
<dbReference type="GO" id="GO:0016491">
    <property type="term" value="F:oxidoreductase activity"/>
    <property type="evidence" value="ECO:0007669"/>
    <property type="project" value="UniProtKB-KW"/>
</dbReference>
<dbReference type="Gene3D" id="1.10.1530.10">
    <property type="match status" value="1"/>
</dbReference>
<protein>
    <submittedName>
        <fullName evidence="3">Malate/L-lactate dehydrogenase</fullName>
    </submittedName>
</protein>
<reference evidence="3 4" key="1">
    <citation type="journal article" date="2016" name="Genome Biol. Evol.">
        <title>Divergent and convergent evolution of fungal pathogenicity.</title>
        <authorList>
            <person name="Shang Y."/>
            <person name="Xiao G."/>
            <person name="Zheng P."/>
            <person name="Cen K."/>
            <person name="Zhan S."/>
            <person name="Wang C."/>
        </authorList>
    </citation>
    <scope>NUCLEOTIDE SEQUENCE [LARGE SCALE GENOMIC DNA]</scope>
    <source>
        <strain evidence="3 4">RCEF 264</strain>
    </source>
</reference>
<dbReference type="InterPro" id="IPR003767">
    <property type="entry name" value="Malate/L-lactate_DH-like"/>
</dbReference>
<dbReference type="InterPro" id="IPR036111">
    <property type="entry name" value="Mal/L-sulfo/L-lacto_DH-like_sf"/>
</dbReference>
<evidence type="ECO:0000313" key="4">
    <source>
        <dbReference type="Proteomes" id="UP000076874"/>
    </source>
</evidence>
<comment type="caution">
    <text evidence="3">The sequence shown here is derived from an EMBL/GenBank/DDBJ whole genome shotgun (WGS) entry which is preliminary data.</text>
</comment>
<dbReference type="Proteomes" id="UP000076874">
    <property type="component" value="Unassembled WGS sequence"/>
</dbReference>
<dbReference type="SUPFAM" id="SSF89733">
    <property type="entry name" value="L-sulfolactate dehydrogenase-like"/>
    <property type="match status" value="1"/>
</dbReference>
<keyword evidence="4" id="KW-1185">Reference proteome</keyword>
<dbReference type="PANTHER" id="PTHR11091">
    <property type="entry name" value="OXIDOREDUCTASE-RELATED"/>
    <property type="match status" value="1"/>
</dbReference>
<dbReference type="EMBL" id="AZHD01000010">
    <property type="protein sequence ID" value="OAA59724.1"/>
    <property type="molecule type" value="Genomic_DNA"/>
</dbReference>
<sequence>MAAADEKHFLPIPAVDSFLRSAVTASGVSSEHAEIIASALLLADLRGVDTHGANRLPGYLDRIRAGVVNPAPELVFVNKTPVLVQLDAQNGLGIVAATLATRKAIEVASTYGVGIVAVKNSGHFGMAATYLLEAVNKGYGAMVFTNASRSMPAWGSKEALLGTSPFAGKIRKALRRGETIPEGWALDAEGRNTTDPKAGLGGVVLPIGGPKGSGLAMMMDIFGGLLSGSSFAGNVNDQYKVLDKPQGVGHWIMVFKPDAFLDSQDAYYDRLETELKTVRQSEKAAGVDRIYTPGEIEADMERNNRAKGGFYFTTSEIDALNKTAEQWGSNVKLSL</sequence>
<gene>
    <name evidence="3" type="ORF">SPI_05922</name>
</gene>
<accession>A0A167SL56</accession>
<keyword evidence="2" id="KW-0560">Oxidoreductase</keyword>
<proteinExistence type="inferred from homology"/>
<comment type="similarity">
    <text evidence="1">Belongs to the LDH2/MDH2 oxidoreductase family.</text>
</comment>
<organism evidence="3 4">
    <name type="scientific">Niveomyces insectorum RCEF 264</name>
    <dbReference type="NCBI Taxonomy" id="1081102"/>
    <lineage>
        <taxon>Eukaryota</taxon>
        <taxon>Fungi</taxon>
        <taxon>Dikarya</taxon>
        <taxon>Ascomycota</taxon>
        <taxon>Pezizomycotina</taxon>
        <taxon>Sordariomycetes</taxon>
        <taxon>Hypocreomycetidae</taxon>
        <taxon>Hypocreales</taxon>
        <taxon>Cordycipitaceae</taxon>
        <taxon>Niveomyces</taxon>
    </lineage>
</organism>
<name>A0A167SL56_9HYPO</name>
<evidence type="ECO:0000256" key="2">
    <source>
        <dbReference type="ARBA" id="ARBA00023002"/>
    </source>
</evidence>